<dbReference type="PANTHER" id="PTHR10802">
    <property type="entry name" value="MITOCHONDRIAL IMPORT RECEPTOR SUBUNIT TOM40"/>
    <property type="match status" value="1"/>
</dbReference>
<protein>
    <submittedName>
        <fullName evidence="10">Translocase of outer mitochondrial membrane complex, subunit TOM40</fullName>
    </submittedName>
</protein>
<evidence type="ECO:0000256" key="2">
    <source>
        <dbReference type="ARBA" id="ARBA00010510"/>
    </source>
</evidence>
<evidence type="ECO:0000256" key="3">
    <source>
        <dbReference type="ARBA" id="ARBA00022448"/>
    </source>
</evidence>
<evidence type="ECO:0000256" key="6">
    <source>
        <dbReference type="ARBA" id="ARBA00022787"/>
    </source>
</evidence>
<reference evidence="10" key="1">
    <citation type="submission" date="2014-08" db="EMBL/GenBank/DDBJ databases">
        <authorList>
            <person name="Sharma Rahul"/>
            <person name="Thines Marco"/>
        </authorList>
    </citation>
    <scope>NUCLEOTIDE SEQUENCE</scope>
</reference>
<evidence type="ECO:0000256" key="9">
    <source>
        <dbReference type="ARBA" id="ARBA00023136"/>
    </source>
</evidence>
<name>A0A0F7SJ14_PHARH</name>
<evidence type="ECO:0000313" key="10">
    <source>
        <dbReference type="EMBL" id="CDZ97294.1"/>
    </source>
</evidence>
<evidence type="ECO:0000256" key="5">
    <source>
        <dbReference type="ARBA" id="ARBA00022692"/>
    </source>
</evidence>
<dbReference type="AlphaFoldDB" id="A0A0F7SJ14"/>
<dbReference type="Pfam" id="PF01459">
    <property type="entry name" value="Porin_3"/>
    <property type="match status" value="1"/>
</dbReference>
<dbReference type="InterPro" id="IPR037930">
    <property type="entry name" value="Tom40"/>
</dbReference>
<dbReference type="GO" id="GO:0030150">
    <property type="term" value="P:protein import into mitochondrial matrix"/>
    <property type="evidence" value="ECO:0007669"/>
    <property type="project" value="InterPro"/>
</dbReference>
<keyword evidence="5" id="KW-0812">Transmembrane</keyword>
<evidence type="ECO:0000256" key="7">
    <source>
        <dbReference type="ARBA" id="ARBA00022927"/>
    </source>
</evidence>
<keyword evidence="8" id="KW-0496">Mitochondrion</keyword>
<dbReference type="CDD" id="cd07305">
    <property type="entry name" value="Porin3_Tom40"/>
    <property type="match status" value="1"/>
</dbReference>
<comment type="subcellular location">
    <subcellularLocation>
        <location evidence="1">Mitochondrion outer membrane</location>
        <topology evidence="1">Multi-pass membrane protein</topology>
    </subcellularLocation>
</comment>
<dbReference type="InterPro" id="IPR027246">
    <property type="entry name" value="Porin_Euk/Tom40"/>
</dbReference>
<evidence type="ECO:0000256" key="8">
    <source>
        <dbReference type="ARBA" id="ARBA00023128"/>
    </source>
</evidence>
<comment type="similarity">
    <text evidence="2">Belongs to the Tom40 family.</text>
</comment>
<dbReference type="GO" id="GO:0005741">
    <property type="term" value="C:mitochondrial outer membrane"/>
    <property type="evidence" value="ECO:0007669"/>
    <property type="project" value="UniProtKB-SubCell"/>
</dbReference>
<keyword evidence="9" id="KW-0472">Membrane</keyword>
<keyword evidence="4" id="KW-1134">Transmembrane beta strand</keyword>
<keyword evidence="3" id="KW-0813">Transport</keyword>
<keyword evidence="7" id="KW-0653">Protein transport</keyword>
<evidence type="ECO:0000256" key="1">
    <source>
        <dbReference type="ARBA" id="ARBA00004374"/>
    </source>
</evidence>
<proteinExistence type="inferred from homology"/>
<keyword evidence="6" id="KW-1000">Mitochondrion outer membrane</keyword>
<dbReference type="InterPro" id="IPR023614">
    <property type="entry name" value="Porin_dom_sf"/>
</dbReference>
<evidence type="ECO:0000256" key="4">
    <source>
        <dbReference type="ARBA" id="ARBA00022452"/>
    </source>
</evidence>
<dbReference type="EMBL" id="LN483167">
    <property type="protein sequence ID" value="CDZ97294.1"/>
    <property type="molecule type" value="Genomic_DNA"/>
</dbReference>
<dbReference type="Gene3D" id="2.40.160.10">
    <property type="entry name" value="Porin"/>
    <property type="match status" value="1"/>
</dbReference>
<organism evidence="10">
    <name type="scientific">Phaffia rhodozyma</name>
    <name type="common">Yeast</name>
    <name type="synonym">Xanthophyllomyces dendrorhous</name>
    <dbReference type="NCBI Taxonomy" id="264483"/>
    <lineage>
        <taxon>Eukaryota</taxon>
        <taxon>Fungi</taxon>
        <taxon>Dikarya</taxon>
        <taxon>Basidiomycota</taxon>
        <taxon>Agaricomycotina</taxon>
        <taxon>Tremellomycetes</taxon>
        <taxon>Cystofilobasidiales</taxon>
        <taxon>Mrakiaceae</taxon>
        <taxon>Phaffia</taxon>
    </lineage>
</organism>
<dbReference type="GO" id="GO:0008320">
    <property type="term" value="F:protein transmembrane transporter activity"/>
    <property type="evidence" value="ECO:0007669"/>
    <property type="project" value="InterPro"/>
</dbReference>
<accession>A0A0F7SJ14</accession>
<sequence>MSVPLQPTTPAAEKIVVPQVSYLSGVTALLSGFADPVFGQYGKLHNLRNDLFGTVSNPGNVESLGKDVKMTHLTNFTFDGVKADLSKSVSMDPAFQVQHSFSLAKAAEPPSYNFGAVFAKKDLFLQGSIDHEFNSSARINKPWNDWSVTKMQAQLSPIPGHSMVQLEQEFSLPGETLTLKAINPSLTDGTGIYITSLLGAVTPRLSLGFETILQKPTPEISQSVTSLLAKWTSVLTPGNPIPTPMAPTGTPAFHEWTATVQAQMAGIVSATYHHRLSDKVDVGADLNVVMAGGRREATATVGAKYDFRMATFRAQLDSTGKTSMLLEQRFAPTFSFLVSGEIDHMKAGAAKCGFGVMLETTTLTPEELGMVPQPAM</sequence>